<evidence type="ECO:0000313" key="9">
    <source>
        <dbReference type="Proteomes" id="UP000663671"/>
    </source>
</evidence>
<evidence type="ECO:0000256" key="1">
    <source>
        <dbReference type="ARBA" id="ARBA00004477"/>
    </source>
</evidence>
<dbReference type="Proteomes" id="UP000663671">
    <property type="component" value="Chromosome 3"/>
</dbReference>
<evidence type="ECO:0000256" key="4">
    <source>
        <dbReference type="ARBA" id="ARBA00022824"/>
    </source>
</evidence>
<evidence type="ECO:0000256" key="3">
    <source>
        <dbReference type="ARBA" id="ARBA00022692"/>
    </source>
</evidence>
<feature type="transmembrane region" description="Helical" evidence="7">
    <location>
        <begin position="124"/>
        <end position="157"/>
    </location>
</feature>
<comment type="similarity">
    <text evidence="2 7">Belongs to the derlin family.</text>
</comment>
<dbReference type="GO" id="GO:0006950">
    <property type="term" value="P:response to stress"/>
    <property type="evidence" value="ECO:0007669"/>
    <property type="project" value="UniProtKB-ARBA"/>
</dbReference>
<keyword evidence="4 7" id="KW-0256">Endoplasmic reticulum</keyword>
<comment type="caution">
    <text evidence="7">Lacks conserved residue(s) required for the propagation of feature annotation.</text>
</comment>
<evidence type="ECO:0000256" key="2">
    <source>
        <dbReference type="ARBA" id="ARBA00008917"/>
    </source>
</evidence>
<comment type="function">
    <text evidence="7">May be involved in the degradation of misfolded endoplasmic reticulum (ER) luminal proteins.</text>
</comment>
<evidence type="ECO:0000256" key="5">
    <source>
        <dbReference type="ARBA" id="ARBA00022989"/>
    </source>
</evidence>
<dbReference type="OrthoDB" id="19102at2759"/>
<keyword evidence="6 7" id="KW-0472">Membrane</keyword>
<evidence type="ECO:0000256" key="6">
    <source>
        <dbReference type="ARBA" id="ARBA00023136"/>
    </source>
</evidence>
<reference evidence="8" key="1">
    <citation type="submission" date="2021-01" db="EMBL/GenBank/DDBJ databases">
        <title>Chromosome-level genome assembly of a human fungal pathogen reveals clustering of transcriptionally co-regulated genes.</title>
        <authorList>
            <person name="Voorhies M."/>
            <person name="Cohen S."/>
            <person name="Shea T.P."/>
            <person name="Petrus S."/>
            <person name="Munoz J.F."/>
            <person name="Poplawski S."/>
            <person name="Goldman W.E."/>
            <person name="Michael T."/>
            <person name="Cuomo C.A."/>
            <person name="Sil A."/>
            <person name="Beyhan S."/>
        </authorList>
    </citation>
    <scope>NUCLEOTIDE SEQUENCE</scope>
    <source>
        <strain evidence="8">WU24</strain>
    </source>
</reference>
<sequence length="288" mass="32585">MKKLLPARFFATVHKYGCFLECTSSDQVKPTKTHFMFYLRECWTITTAAFVESLLVYGGILSPLRIFFHPSLIFKVFPDIWRPVTSFLLTDSDLNFIFDLYFMYKYGSGLEKDSPRFTVPGDFFTYVIFVGTVIVLTAGGLLGAGIFTQALIIAFMYTHGQVNIGKKENFFVVQIPVELVPWATLVLRLVIRGPQSAQIAACGLVAAHLYEFLTRIYPTYGRGRQFIWTPVFVKRWFGAHRMNQTHRAYGVSYHPGDRETREASASGSGSGWFSSNSWSGRGVGRRLG</sequence>
<dbReference type="InterPro" id="IPR035952">
    <property type="entry name" value="Rhomboid-like_sf"/>
</dbReference>
<dbReference type="EMBL" id="CP069115">
    <property type="protein sequence ID" value="QSS65984.1"/>
    <property type="molecule type" value="Genomic_DNA"/>
</dbReference>
<feature type="transmembrane region" description="Helical" evidence="7">
    <location>
        <begin position="43"/>
        <end position="68"/>
    </location>
</feature>
<dbReference type="Pfam" id="PF04511">
    <property type="entry name" value="DER1"/>
    <property type="match status" value="1"/>
</dbReference>
<name>A0A8A1MMR3_AJECA</name>
<dbReference type="GO" id="GO:0005789">
    <property type="term" value="C:endoplasmic reticulum membrane"/>
    <property type="evidence" value="ECO:0007669"/>
    <property type="project" value="UniProtKB-SubCell"/>
</dbReference>
<evidence type="ECO:0000313" key="8">
    <source>
        <dbReference type="EMBL" id="QSS65984.1"/>
    </source>
</evidence>
<evidence type="ECO:0000256" key="7">
    <source>
        <dbReference type="RuleBase" id="RU363059"/>
    </source>
</evidence>
<organism evidence="8 9">
    <name type="scientific">Ajellomyces capsulatus</name>
    <name type="common">Darling's disease fungus</name>
    <name type="synonym">Histoplasma capsulatum</name>
    <dbReference type="NCBI Taxonomy" id="5037"/>
    <lineage>
        <taxon>Eukaryota</taxon>
        <taxon>Fungi</taxon>
        <taxon>Dikarya</taxon>
        <taxon>Ascomycota</taxon>
        <taxon>Pezizomycotina</taxon>
        <taxon>Eurotiomycetes</taxon>
        <taxon>Eurotiomycetidae</taxon>
        <taxon>Onygenales</taxon>
        <taxon>Ajellomycetaceae</taxon>
        <taxon>Histoplasma</taxon>
    </lineage>
</organism>
<dbReference type="AlphaFoldDB" id="A0A8A1MMR3"/>
<dbReference type="InterPro" id="IPR007599">
    <property type="entry name" value="DER1"/>
</dbReference>
<dbReference type="PANTHER" id="PTHR11009">
    <property type="entry name" value="DER1-LIKE PROTEIN, DERLIN"/>
    <property type="match status" value="1"/>
</dbReference>
<proteinExistence type="inferred from homology"/>
<accession>A0A8A1MMR3</accession>
<comment type="subcellular location">
    <subcellularLocation>
        <location evidence="1 7">Endoplasmic reticulum membrane</location>
        <topology evidence="1 7">Multi-pass membrane protein</topology>
    </subcellularLocation>
</comment>
<dbReference type="VEuPathDB" id="FungiDB:I7I51_06835"/>
<protein>
    <recommendedName>
        <fullName evidence="7">Derlin</fullName>
    </recommendedName>
</protein>
<keyword evidence="5 7" id="KW-1133">Transmembrane helix</keyword>
<dbReference type="SUPFAM" id="SSF144091">
    <property type="entry name" value="Rhomboid-like"/>
    <property type="match status" value="1"/>
</dbReference>
<keyword evidence="3 7" id="KW-0812">Transmembrane</keyword>
<gene>
    <name evidence="8" type="ORF">I7I51_06835</name>
</gene>